<keyword evidence="2" id="KW-1185">Reference proteome</keyword>
<dbReference type="EMBL" id="LJDB01000009">
    <property type="protein sequence ID" value="ONI42621.1"/>
    <property type="molecule type" value="Genomic_DNA"/>
</dbReference>
<reference evidence="1" key="1">
    <citation type="submission" date="2016-08" db="EMBL/GenBank/DDBJ databases">
        <authorList>
            <person name="Ngugi D.K."/>
            <person name="Miyake S."/>
            <person name="Stingl U."/>
        </authorList>
    </citation>
    <scope>NUCLEOTIDE SEQUENCE</scope>
    <source>
        <strain evidence="1">SCG-B11WGA-EpuloA1</strain>
    </source>
</reference>
<evidence type="ECO:0000313" key="2">
    <source>
        <dbReference type="Proteomes" id="UP000188605"/>
    </source>
</evidence>
<organism evidence="1 2">
    <name type="scientific">Candidatus Epulonipiscium fishelsonii</name>
    <dbReference type="NCBI Taxonomy" id="77094"/>
    <lineage>
        <taxon>Bacteria</taxon>
        <taxon>Bacillati</taxon>
        <taxon>Bacillota</taxon>
        <taxon>Clostridia</taxon>
        <taxon>Lachnospirales</taxon>
        <taxon>Lachnospiraceae</taxon>
        <taxon>Candidatus Epulonipiscium</taxon>
    </lineage>
</organism>
<comment type="caution">
    <text evidence="1">The sequence shown here is derived from an EMBL/GenBank/DDBJ whole genome shotgun (WGS) entry which is preliminary data.</text>
</comment>
<accession>A0ACC8XGA4</accession>
<protein>
    <submittedName>
        <fullName evidence="1">Uncharacterized protein</fullName>
    </submittedName>
</protein>
<gene>
    <name evidence="1" type="ORF">AN396_13645</name>
</gene>
<sequence length="275" mass="31290">MSKKLVMTAGALITTYALLEPHWQKYKEYTVNNIQIPSEFDGFKIAFLADIHYGGAIGEKNLSKIVDSVNNWEPDLILLGGDYISRRKHIYPCFNQLSKLRAVKGVYGVLGNHDVTEGLTDTINAMEKANIRSINNDGLWITKNKQKIKLGGVGDFWTQHQDLDKTLFDTKPEDYIILVTHNPQFVYKLNDKDDINLILSGHTHGGQFPLLKYLGKYVPADIDEKFALSYLSGKRKRHNRDIIVSNGVGTAKFPFRIMTRPEIIYITLHKHNSNN</sequence>
<proteinExistence type="predicted"/>
<name>A0ACC8XGA4_9FIRM</name>
<dbReference type="Proteomes" id="UP000188605">
    <property type="component" value="Unassembled WGS sequence"/>
</dbReference>
<evidence type="ECO:0000313" key="1">
    <source>
        <dbReference type="EMBL" id="ONI42621.1"/>
    </source>
</evidence>